<sequence>MDPRVEPEDDGEEAIVSAGNGQQRRAWYHPLPCRASPPQGGRLAGACSQPSIESTTFRGGSLEAGIMPLVISPPVGEMPGRAEGGLLRQISHLRQSYSQIGLFSSPPIKPMPTIPPSRFGYTGRHNRRDGTGDLTNRRYASGSSGAAQKMVSLSPQGGACVCRTQPGMAFRKDVRPYRRRGTGVARKNTPNGARRVSPKLNLYEAPDVSRPIIGLSPGMKIIMIAKGVMCPSLSSGLTRGQGRTPSAMICLDSGGISCHSARHET</sequence>
<dbReference type="EMBL" id="HG938353">
    <property type="protein sequence ID" value="CDN50207.1"/>
    <property type="molecule type" value="Genomic_DNA"/>
</dbReference>
<feature type="region of interest" description="Disordered" evidence="1">
    <location>
        <begin position="104"/>
        <end position="134"/>
    </location>
</feature>
<dbReference type="HOGENOM" id="CLU_1049000_0_0_5"/>
<evidence type="ECO:0000256" key="1">
    <source>
        <dbReference type="SAM" id="MobiDB-lite"/>
    </source>
</evidence>
<proteinExistence type="predicted"/>
<organism evidence="2 3">
    <name type="scientific">Neorhizobium galegae bv. orientalis str. HAMBI 540</name>
    <dbReference type="NCBI Taxonomy" id="1028800"/>
    <lineage>
        <taxon>Bacteria</taxon>
        <taxon>Pseudomonadati</taxon>
        <taxon>Pseudomonadota</taxon>
        <taxon>Alphaproteobacteria</taxon>
        <taxon>Hyphomicrobiales</taxon>
        <taxon>Rhizobiaceae</taxon>
        <taxon>Rhizobium/Agrobacterium group</taxon>
        <taxon>Neorhizobium</taxon>
    </lineage>
</organism>
<protein>
    <submittedName>
        <fullName evidence="2">Uncharacterized protein</fullName>
    </submittedName>
</protein>
<dbReference type="KEGG" id="ngg:RG540_CH40580"/>
<dbReference type="Proteomes" id="UP000028181">
    <property type="component" value="Chromosome I"/>
</dbReference>
<evidence type="ECO:0000313" key="2">
    <source>
        <dbReference type="EMBL" id="CDN50207.1"/>
    </source>
</evidence>
<evidence type="ECO:0000313" key="3">
    <source>
        <dbReference type="Proteomes" id="UP000028181"/>
    </source>
</evidence>
<dbReference type="AlphaFoldDB" id="A0A068SV77"/>
<accession>A0A068SV77</accession>
<gene>
    <name evidence="2" type="ORF">RG540_CH40580</name>
</gene>
<reference evidence="3" key="1">
    <citation type="journal article" date="2014" name="BMC Genomics">
        <title>Genome sequencing of two Neorhizobium galegae strains reveals a noeT gene responsible for the unusual acetylation of the nodulation factors.</title>
        <authorList>
            <person name="Osterman J."/>
            <person name="Marsh J."/>
            <person name="Laine P.K."/>
            <person name="Zeng Z."/>
            <person name="Alatalo E."/>
            <person name="Sullivan J.T."/>
            <person name="Young J.P."/>
            <person name="Thomas-Oates J."/>
            <person name="Paulin L."/>
            <person name="Lindstrom K."/>
        </authorList>
    </citation>
    <scope>NUCLEOTIDE SEQUENCE [LARGE SCALE GENOMIC DNA]</scope>
    <source>
        <strain evidence="3">HAMBI 540</strain>
    </source>
</reference>
<keyword evidence="3" id="KW-1185">Reference proteome</keyword>
<name>A0A068SV77_NEOGA</name>